<reference evidence="1" key="1">
    <citation type="submission" date="2024-09" db="EMBL/GenBank/DDBJ databases">
        <title>Draft Genome Sequences of Neofusicoccum parvum.</title>
        <authorList>
            <person name="Ashida A."/>
            <person name="Camagna M."/>
            <person name="Tanaka A."/>
            <person name="Takemoto D."/>
        </authorList>
    </citation>
    <scope>NUCLEOTIDE SEQUENCE</scope>
    <source>
        <strain evidence="1">PPO83</strain>
    </source>
</reference>
<dbReference type="Proteomes" id="UP001165186">
    <property type="component" value="Unassembled WGS sequence"/>
</dbReference>
<accession>A0ACB5RPP8</accession>
<name>A0ACB5RPP8_9PEZI</name>
<proteinExistence type="predicted"/>
<protein>
    <submittedName>
        <fullName evidence="1">Cytoskeleton-associated protein</fullName>
    </submittedName>
</protein>
<dbReference type="EMBL" id="BSXG01000002">
    <property type="protein sequence ID" value="GME22461.1"/>
    <property type="molecule type" value="Genomic_DNA"/>
</dbReference>
<gene>
    <name evidence="1" type="primary">g10316</name>
    <name evidence="1" type="ORF">NpPPO83_00010316</name>
</gene>
<organism evidence="1 2">
    <name type="scientific">Neofusicoccum parvum</name>
    <dbReference type="NCBI Taxonomy" id="310453"/>
    <lineage>
        <taxon>Eukaryota</taxon>
        <taxon>Fungi</taxon>
        <taxon>Dikarya</taxon>
        <taxon>Ascomycota</taxon>
        <taxon>Pezizomycotina</taxon>
        <taxon>Dothideomycetes</taxon>
        <taxon>Dothideomycetes incertae sedis</taxon>
        <taxon>Botryosphaeriales</taxon>
        <taxon>Botryosphaeriaceae</taxon>
        <taxon>Neofusicoccum</taxon>
    </lineage>
</organism>
<sequence length="415" mass="45074">MSLTISDRVLWLGIGAGIYALIRAVSYGLHDVYNLTEVAPAPDSPRAVAQGTEDDIPLPSLQVLATQHPNLEIRKAATAIVTTRVLNDPTTIRRILADFKKPDGAPDQRSARNAIQLIRSTNGIDLEDWEEDHAHDDDDDDTAAVAAAAATAEAGFDAITAGRHHHHRHHGSGGGRTRSTTDMRREMASRYWAVEHVNDDSWDDASDDNSHAADVSSSSPSSASDSDHEEEEEEDLTITVSRGGQQLATAGASVTAPSSPQASRRGGEFDALLEADVASLFSDLGRPEQATSSVDARVEAIYGTFPAAATANAGARENGEIVTVWDRHRGAFAESRRAHGLREQGGRRRGENSSHHVVDGVARPHGRRLRARSGRESEEEVARRRVRREAVVVNDGDRPISQEDIIQRPLQRRSY</sequence>
<comment type="caution">
    <text evidence="1">The sequence shown here is derived from an EMBL/GenBank/DDBJ whole genome shotgun (WGS) entry which is preliminary data.</text>
</comment>
<evidence type="ECO:0000313" key="1">
    <source>
        <dbReference type="EMBL" id="GME22461.1"/>
    </source>
</evidence>
<keyword evidence="2" id="KW-1185">Reference proteome</keyword>
<evidence type="ECO:0000313" key="2">
    <source>
        <dbReference type="Proteomes" id="UP001165186"/>
    </source>
</evidence>